<proteinExistence type="predicted"/>
<organism evidence="1 2">
    <name type="scientific">Lactobacillus phage Lenus</name>
    <dbReference type="NCBI Taxonomy" id="2053682"/>
    <lineage>
        <taxon>Viruses</taxon>
        <taxon>Duplodnaviria</taxon>
        <taxon>Heunggongvirae</taxon>
        <taxon>Uroviricota</taxon>
        <taxon>Caudoviricetes</taxon>
        <taxon>Tybeckvirinae</taxon>
        <taxon>Lenusvirus</taxon>
        <taxon>Lenusvirus lenus</taxon>
    </lineage>
</organism>
<keyword evidence="2" id="KW-1185">Reference proteome</keyword>
<accession>A0A2H4PB39</accession>
<dbReference type="GeneID" id="54986263"/>
<dbReference type="Proteomes" id="UP000241560">
    <property type="component" value="Segment"/>
</dbReference>
<evidence type="ECO:0000313" key="1">
    <source>
        <dbReference type="EMBL" id="ATW59456.1"/>
    </source>
</evidence>
<evidence type="ECO:0000313" key="2">
    <source>
        <dbReference type="Proteomes" id="UP000241560"/>
    </source>
</evidence>
<sequence>MKITGIDKEKPYGLYQLGNVIKDIYNNLYVVLGTNADGQTKFCLADLENSMIIEGPENAKFFSSEYELAKCFARKGDVLLSGSFEFNPNSEE</sequence>
<protein>
    <submittedName>
        <fullName evidence="1">Uncharacterized protein</fullName>
    </submittedName>
</protein>
<reference evidence="1 2" key="1">
    <citation type="submission" date="2017-10" db="EMBL/GenBank/DDBJ databases">
        <title>Isolation and characterisation of Lactobacillus bacteriophages that infect wine-derived L. plantarum strains.</title>
        <authorList>
            <person name="Kyrkou I."/>
            <person name="Hestbjerg Hansen L."/>
        </authorList>
    </citation>
    <scope>NUCLEOTIDE SEQUENCE [LARGE SCALE GENOMIC DNA]</scope>
</reference>
<name>A0A2H4PB39_9CAUD</name>
<dbReference type="EMBL" id="MG252693">
    <property type="protein sequence ID" value="ATW59456.1"/>
    <property type="molecule type" value="Genomic_DNA"/>
</dbReference>
<dbReference type="RefSeq" id="YP_009795886.1">
    <property type="nucleotide sequence ID" value="NC_047897.1"/>
</dbReference>
<dbReference type="KEGG" id="vg:54986263"/>